<dbReference type="Gene3D" id="1.10.10.10">
    <property type="entry name" value="Winged helix-like DNA-binding domain superfamily/Winged helix DNA-binding domain"/>
    <property type="match status" value="1"/>
</dbReference>
<dbReference type="Pfam" id="PF00196">
    <property type="entry name" value="GerE"/>
    <property type="match status" value="1"/>
</dbReference>
<dbReference type="GO" id="GO:0003677">
    <property type="term" value="F:DNA binding"/>
    <property type="evidence" value="ECO:0007669"/>
    <property type="project" value="UniProtKB-KW"/>
</dbReference>
<dbReference type="InterPro" id="IPR000792">
    <property type="entry name" value="Tscrpt_reg_LuxR_C"/>
</dbReference>
<organism evidence="3 4">
    <name type="scientific">Rhodococcus tukisamuensis</name>
    <dbReference type="NCBI Taxonomy" id="168276"/>
    <lineage>
        <taxon>Bacteria</taxon>
        <taxon>Bacillati</taxon>
        <taxon>Actinomycetota</taxon>
        <taxon>Actinomycetes</taxon>
        <taxon>Mycobacteriales</taxon>
        <taxon>Nocardiaceae</taxon>
        <taxon>Rhodococcus</taxon>
    </lineage>
</organism>
<keyword evidence="1" id="KW-0238">DNA-binding</keyword>
<sequence length="844" mass="89751">MFETFCGEVVRSGAGSVLVADPTVALRPRLFARLDEGRPLTVIGGPRGSGKSALVQSWLATPAAAHLHAVLVPAPATGLDPADYWRCVDEVLRRVDPSVGTAVVVDLPELLREEDHRTGILGLLRSWPGTRVIVTTRWGAGFADHWPAELEATVLVGAELSFTESETAEYFARSGVVLDERTYRSIHAAVGGHAGLVRSALAVARVFGADYEVERARSTDALDAAVDRYVADQFLGDAELAPLRPFLLSTSVAAVVTVAVATALTGDGARSHLLTLERSGVLVRAAGPQIDEWVYPPAVRTALVRAARAEHGGRSLPESAVLARHFQQSGDLPEALVHAVEAEQWDLALSIVGENWVEMIHTRPTVLRESLTALPPSVVEGFPTVKAARELFVRWGSDQVEVPYPGAAGPAGRTAGSRAPLSLRDTLILNTVQMMVLRFAGEFGRAVDLAVHTSALAAGTAAADRSEVDEILPLLRLQWSITRQLAGDLGESTTDLLRAYRTSELGGIEFAARNAAGALALNYALTGEYGLADQWLEAEARFGVPAGWVGPMVRVPGLVARALVGVGRLDTASAARALDQLDDLSDRDELWGFAVYARCRLDLARGAAEEGLDRVRRAVAVYGRWLRPGSVSGPLLVAVEAELRCALGRATEARAAVAGTYRSHPLVALARARVEFQTGNPGTAAVECEELAHRGDAWTGTRMEAVLLGSAASLALGEAEAAGRGWRRVAAFVEQTGAVGLLTTVPAAAVDALSAELPAPQAWRTLPAEERAAQFPDPVRRVSLTGREATVLRSMVDGATVAEIASRLYVSPNTVKTQLQSLYRKLGVHTRADAIRVARESGLA</sequence>
<dbReference type="PANTHER" id="PTHR43214:SF43">
    <property type="entry name" value="TWO-COMPONENT RESPONSE REGULATOR"/>
    <property type="match status" value="1"/>
</dbReference>
<name>A0A1G6U0N4_9NOCA</name>
<evidence type="ECO:0000313" key="4">
    <source>
        <dbReference type="Proteomes" id="UP000199417"/>
    </source>
</evidence>
<evidence type="ECO:0000256" key="1">
    <source>
        <dbReference type="ARBA" id="ARBA00023125"/>
    </source>
</evidence>
<dbReference type="AlphaFoldDB" id="A0A1G6U0N4"/>
<dbReference type="STRING" id="168276.SAMN05444580_10433"/>
<reference evidence="3 4" key="1">
    <citation type="submission" date="2016-10" db="EMBL/GenBank/DDBJ databases">
        <authorList>
            <person name="de Groot N.N."/>
        </authorList>
    </citation>
    <scope>NUCLEOTIDE SEQUENCE [LARGE SCALE GENOMIC DNA]</scope>
    <source>
        <strain evidence="3 4">JCM 11308</strain>
    </source>
</reference>
<dbReference type="PROSITE" id="PS50043">
    <property type="entry name" value="HTH_LUXR_2"/>
    <property type="match status" value="1"/>
</dbReference>
<dbReference type="InterPro" id="IPR039420">
    <property type="entry name" value="WalR-like"/>
</dbReference>
<dbReference type="Proteomes" id="UP000199417">
    <property type="component" value="Unassembled WGS sequence"/>
</dbReference>
<dbReference type="GO" id="GO:0006355">
    <property type="term" value="P:regulation of DNA-templated transcription"/>
    <property type="evidence" value="ECO:0007669"/>
    <property type="project" value="InterPro"/>
</dbReference>
<dbReference type="CDD" id="cd06170">
    <property type="entry name" value="LuxR_C_like"/>
    <property type="match status" value="1"/>
</dbReference>
<dbReference type="SUPFAM" id="SSF46894">
    <property type="entry name" value="C-terminal effector domain of the bipartite response regulators"/>
    <property type="match status" value="1"/>
</dbReference>
<protein>
    <submittedName>
        <fullName evidence="3">LuxR family transcriptional regulator, maltose regulon positive regulatory protein</fullName>
    </submittedName>
</protein>
<feature type="domain" description="HTH luxR-type" evidence="2">
    <location>
        <begin position="777"/>
        <end position="842"/>
    </location>
</feature>
<evidence type="ECO:0000259" key="2">
    <source>
        <dbReference type="PROSITE" id="PS50043"/>
    </source>
</evidence>
<gene>
    <name evidence="3" type="ORF">SAMN05444580_10433</name>
</gene>
<proteinExistence type="predicted"/>
<evidence type="ECO:0000313" key="3">
    <source>
        <dbReference type="EMBL" id="SDD34972.1"/>
    </source>
</evidence>
<dbReference type="SMART" id="SM00421">
    <property type="entry name" value="HTH_LUXR"/>
    <property type="match status" value="1"/>
</dbReference>
<dbReference type="InterPro" id="IPR016032">
    <property type="entry name" value="Sig_transdc_resp-reg_C-effctor"/>
</dbReference>
<accession>A0A1G6U0N4</accession>
<dbReference type="InterPro" id="IPR036388">
    <property type="entry name" value="WH-like_DNA-bd_sf"/>
</dbReference>
<keyword evidence="4" id="KW-1185">Reference proteome</keyword>
<dbReference type="PROSITE" id="PS00622">
    <property type="entry name" value="HTH_LUXR_1"/>
    <property type="match status" value="1"/>
</dbReference>
<dbReference type="PRINTS" id="PR00038">
    <property type="entry name" value="HTHLUXR"/>
</dbReference>
<dbReference type="EMBL" id="FNAB01000004">
    <property type="protein sequence ID" value="SDD34972.1"/>
    <property type="molecule type" value="Genomic_DNA"/>
</dbReference>
<dbReference type="PANTHER" id="PTHR43214">
    <property type="entry name" value="TWO-COMPONENT RESPONSE REGULATOR"/>
    <property type="match status" value="1"/>
</dbReference>